<dbReference type="Pfam" id="PF05595">
    <property type="entry name" value="DUF771"/>
    <property type="match status" value="1"/>
</dbReference>
<accession>A0A328KDI1</accession>
<reference evidence="1 2" key="1">
    <citation type="submission" date="2019-07" db="EMBL/GenBank/DDBJ databases">
        <title>Genome assembly of a nasal isolate of Dolosigranulum pigrum from a chronic sinusitis patient.</title>
        <authorList>
            <person name="Baig S."/>
            <person name="Overballe-Petersen S."/>
            <person name="Kaspar U."/>
            <person name="Rendboe A."/>
            <person name="de Man T."/>
            <person name="Liu C."/>
            <person name="Price L.B."/>
            <person name="Stegger M."/>
            <person name="Becker K."/>
            <person name="Skytt Andersen P."/>
        </authorList>
    </citation>
    <scope>NUCLEOTIDE SEQUENCE [LARGE SCALE GENOMIC DNA]</scope>
    <source>
        <strain evidence="1 2">83VPs-KB5</strain>
    </source>
</reference>
<gene>
    <name evidence="1" type="ORF">FNV33_02755</name>
</gene>
<sequence length="100" mass="11884">MQSLQVEIPVPKDMILITKVEYEHMLDNAMKNRVWSMGDLEDATGRSNNWLKENILYPYRDELDCLNGGFVKYPEKRGQPWKFGAVQMRQWLDDHIERVL</sequence>
<proteinExistence type="predicted"/>
<evidence type="ECO:0000313" key="1">
    <source>
        <dbReference type="EMBL" id="QDO91018.1"/>
    </source>
</evidence>
<dbReference type="AlphaFoldDB" id="A0A328KDI1"/>
<dbReference type="InterPro" id="IPR008489">
    <property type="entry name" value="DUF771"/>
</dbReference>
<name>A0A328KDI1_9LACT</name>
<dbReference type="Proteomes" id="UP000315953">
    <property type="component" value="Chromosome"/>
</dbReference>
<protein>
    <submittedName>
        <fullName evidence="1">DUF771 domain-containing protein</fullName>
    </submittedName>
</protein>
<organism evidence="1 2">
    <name type="scientific">Dolosigranulum pigrum</name>
    <dbReference type="NCBI Taxonomy" id="29394"/>
    <lineage>
        <taxon>Bacteria</taxon>
        <taxon>Bacillati</taxon>
        <taxon>Bacillota</taxon>
        <taxon>Bacilli</taxon>
        <taxon>Lactobacillales</taxon>
        <taxon>Carnobacteriaceae</taxon>
        <taxon>Dolosigranulum</taxon>
    </lineage>
</organism>
<dbReference type="KEGG" id="dpm:FNV33_02755"/>
<evidence type="ECO:0000313" key="2">
    <source>
        <dbReference type="Proteomes" id="UP000315953"/>
    </source>
</evidence>
<dbReference type="RefSeq" id="WP_112779660.1">
    <property type="nucleotide sequence ID" value="NZ_CP040939.1"/>
</dbReference>
<dbReference type="EMBL" id="CP041626">
    <property type="protein sequence ID" value="QDO91018.1"/>
    <property type="molecule type" value="Genomic_DNA"/>
</dbReference>